<keyword evidence="3" id="KW-1185">Reference proteome</keyword>
<organism evidence="2 3">
    <name type="scientific">BD1-7 clade bacterium</name>
    <dbReference type="NCBI Taxonomy" id="2029982"/>
    <lineage>
        <taxon>Bacteria</taxon>
        <taxon>Pseudomonadati</taxon>
        <taxon>Pseudomonadota</taxon>
        <taxon>Gammaproteobacteria</taxon>
        <taxon>Cellvibrionales</taxon>
        <taxon>Spongiibacteraceae</taxon>
        <taxon>BD1-7 clade</taxon>
    </lineage>
</organism>
<evidence type="ECO:0000259" key="1">
    <source>
        <dbReference type="Pfam" id="PF12849"/>
    </source>
</evidence>
<evidence type="ECO:0000313" key="3">
    <source>
        <dbReference type="Proteomes" id="UP000441399"/>
    </source>
</evidence>
<proteinExistence type="predicted"/>
<accession>A0A5S9QDR2</accession>
<protein>
    <recommendedName>
        <fullName evidence="1">PBP domain-containing protein</fullName>
    </recommendedName>
</protein>
<gene>
    <name evidence="2" type="ORF">OPDIPICF_01868</name>
</gene>
<feature type="domain" description="PBP" evidence="1">
    <location>
        <begin position="18"/>
        <end position="129"/>
    </location>
</feature>
<dbReference type="Gene3D" id="3.40.190.10">
    <property type="entry name" value="Periplasmic binding protein-like II"/>
    <property type="match status" value="1"/>
</dbReference>
<dbReference type="EMBL" id="CACSIO010000023">
    <property type="protein sequence ID" value="CAA0116534.1"/>
    <property type="molecule type" value="Genomic_DNA"/>
</dbReference>
<sequence length="141" mass="15785">MQWIKVISLSLIVGLSMIPSVYANVVVVTHPDNKNMVDLVEIRRMFLGKTKTWDDGLKVQPADLDAGQPGRDVFLKKVVRKSESSLNSYWARMLFSSKGKPPRQFVSPMAMQEWLIKTPGAIGYVDQADLNPGVKVLLVLE</sequence>
<dbReference type="SUPFAM" id="SSF53850">
    <property type="entry name" value="Periplasmic binding protein-like II"/>
    <property type="match status" value="1"/>
</dbReference>
<name>A0A5S9QDR2_9GAMM</name>
<reference evidence="2 3" key="1">
    <citation type="submission" date="2019-11" db="EMBL/GenBank/DDBJ databases">
        <authorList>
            <person name="Holert J."/>
        </authorList>
    </citation>
    <scope>NUCLEOTIDE SEQUENCE [LARGE SCALE GENOMIC DNA]</scope>
    <source>
        <strain evidence="2">SB11_3</strain>
    </source>
</reference>
<dbReference type="OrthoDB" id="5368544at2"/>
<dbReference type="Proteomes" id="UP000441399">
    <property type="component" value="Unassembled WGS sequence"/>
</dbReference>
<evidence type="ECO:0000313" key="2">
    <source>
        <dbReference type="EMBL" id="CAA0116534.1"/>
    </source>
</evidence>
<dbReference type="AlphaFoldDB" id="A0A5S9QDR2"/>
<dbReference type="Pfam" id="PF12849">
    <property type="entry name" value="PBP_like_2"/>
    <property type="match status" value="1"/>
</dbReference>
<dbReference type="InterPro" id="IPR024370">
    <property type="entry name" value="PBP_domain"/>
</dbReference>